<evidence type="ECO:0000256" key="3">
    <source>
        <dbReference type="ARBA" id="ARBA00036607"/>
    </source>
</evidence>
<evidence type="ECO:0000313" key="12">
    <source>
        <dbReference type="Proteomes" id="UP000066624"/>
    </source>
</evidence>
<dbReference type="PANTHER" id="PTHR21600:SF56">
    <property type="entry name" value="TRNA PSEUDOURIDINE SYNTHASE C"/>
    <property type="match status" value="1"/>
</dbReference>
<dbReference type="Pfam" id="PF00849">
    <property type="entry name" value="PseudoU_synth_2"/>
    <property type="match status" value="1"/>
</dbReference>
<comment type="catalytic activity">
    <reaction evidence="3">
        <text>uridine(65) in tRNA = pseudouridine(65) in tRNA</text>
        <dbReference type="Rhea" id="RHEA:42536"/>
        <dbReference type="Rhea" id="RHEA-COMP:10103"/>
        <dbReference type="Rhea" id="RHEA-COMP:10104"/>
        <dbReference type="ChEBI" id="CHEBI:65314"/>
        <dbReference type="ChEBI" id="CHEBI:65315"/>
        <dbReference type="EC" id="5.4.99.26"/>
    </reaction>
</comment>
<dbReference type="PANTHER" id="PTHR21600">
    <property type="entry name" value="MITOCHONDRIAL RNA PSEUDOURIDINE SYNTHASE"/>
    <property type="match status" value="1"/>
</dbReference>
<dbReference type="InterPro" id="IPR006145">
    <property type="entry name" value="PsdUridine_synth_RsuA/RluA"/>
</dbReference>
<sequence>MSFEVLYRDEQLCAIDKPCGLMVHRSSRSTDDRFIMGMLRDQLGQRVWPVHRLDRATSGVLLFALDPDSAGALGEQMMARSVAKRYLAVVRGHIEEAGRIDHPLKAEGKGPEQEAVTEYRRLATMELAIPIGRYPTARYSLVEARPETGRMHQLRRHFKHRFHPIIGDTTYGEGRHNRLFRIEFASHRMLLHASQLSFEHPADGRAMQIDCPPTGVFADLIERFEPDRNPEP</sequence>
<dbReference type="InterPro" id="IPR020103">
    <property type="entry name" value="PsdUridine_synth_cat_dom_sf"/>
</dbReference>
<accession>A0A0K0XYI2</accession>
<reference evidence="11 12" key="1">
    <citation type="submission" date="2015-07" db="EMBL/GenBank/DDBJ databases">
        <authorList>
            <person name="Noorani M."/>
        </authorList>
    </citation>
    <scope>NUCLEOTIDE SEQUENCE [LARGE SCALE GENOMIC DNA]</scope>
    <source>
        <strain evidence="11 12">KCTC 42284</strain>
    </source>
</reference>
<evidence type="ECO:0000256" key="8">
    <source>
        <dbReference type="ARBA" id="ARBA00041975"/>
    </source>
</evidence>
<dbReference type="Gene3D" id="3.30.2350.10">
    <property type="entry name" value="Pseudouridine synthase"/>
    <property type="match status" value="1"/>
</dbReference>
<keyword evidence="2" id="KW-0413">Isomerase</keyword>
<evidence type="ECO:0000256" key="9">
    <source>
        <dbReference type="ARBA" id="ARBA00043049"/>
    </source>
</evidence>
<dbReference type="GO" id="GO:0160149">
    <property type="term" value="F:tRNA pseudouridine(65) synthase activity"/>
    <property type="evidence" value="ECO:0007669"/>
    <property type="project" value="UniProtKB-EC"/>
</dbReference>
<protein>
    <recommendedName>
        <fullName evidence="6">tRNA pseudouridine synthase C</fullName>
        <ecNumber evidence="5">5.4.99.26</ecNumber>
    </recommendedName>
    <alternativeName>
        <fullName evidence="8">tRNA pseudouridine(65) synthase</fullName>
    </alternativeName>
    <alternativeName>
        <fullName evidence="9">tRNA pseudouridylate synthase C</fullName>
    </alternativeName>
    <alternativeName>
        <fullName evidence="7">tRNA-uridine isomerase C</fullName>
    </alternativeName>
</protein>
<proteinExistence type="predicted"/>
<evidence type="ECO:0000256" key="2">
    <source>
        <dbReference type="ARBA" id="ARBA00023235"/>
    </source>
</evidence>
<evidence type="ECO:0000256" key="6">
    <source>
        <dbReference type="ARBA" id="ARBA00040675"/>
    </source>
</evidence>
<evidence type="ECO:0000259" key="10">
    <source>
        <dbReference type="Pfam" id="PF00849"/>
    </source>
</evidence>
<evidence type="ECO:0000256" key="5">
    <source>
        <dbReference type="ARBA" id="ARBA00038943"/>
    </source>
</evidence>
<evidence type="ECO:0000256" key="4">
    <source>
        <dbReference type="ARBA" id="ARBA00037670"/>
    </source>
</evidence>
<dbReference type="SUPFAM" id="SSF55120">
    <property type="entry name" value="Pseudouridine synthase"/>
    <property type="match status" value="1"/>
</dbReference>
<evidence type="ECO:0000313" key="11">
    <source>
        <dbReference type="EMBL" id="AKS42691.1"/>
    </source>
</evidence>
<gene>
    <name evidence="11" type="ORF">WM2015_2328</name>
</gene>
<feature type="domain" description="Pseudouridine synthase RsuA/RluA-like" evidence="10">
    <location>
        <begin position="13"/>
        <end position="160"/>
    </location>
</feature>
<evidence type="ECO:0000256" key="1">
    <source>
        <dbReference type="ARBA" id="ARBA00022694"/>
    </source>
</evidence>
<name>A0A0K0XYI2_9GAMM</name>
<evidence type="ECO:0000256" key="7">
    <source>
        <dbReference type="ARBA" id="ARBA00041803"/>
    </source>
</evidence>
<dbReference type="InterPro" id="IPR006224">
    <property type="entry name" value="PsdUridine_synth_RluA-like_CS"/>
</dbReference>
<dbReference type="PATRIC" id="fig|1579979.3.peg.2379"/>
<keyword evidence="1" id="KW-0819">tRNA processing</keyword>
<dbReference type="PROSITE" id="PS01129">
    <property type="entry name" value="PSI_RLU"/>
    <property type="match status" value="1"/>
</dbReference>
<dbReference type="Proteomes" id="UP000066624">
    <property type="component" value="Chromosome"/>
</dbReference>
<comment type="function">
    <text evidence="4">Responsible for synthesis of pseudouridine from uracil-65 in transfer RNAs.</text>
</comment>
<organism evidence="11 12">
    <name type="scientific">Wenzhouxiangella marina</name>
    <dbReference type="NCBI Taxonomy" id="1579979"/>
    <lineage>
        <taxon>Bacteria</taxon>
        <taxon>Pseudomonadati</taxon>
        <taxon>Pseudomonadota</taxon>
        <taxon>Gammaproteobacteria</taxon>
        <taxon>Chromatiales</taxon>
        <taxon>Wenzhouxiangellaceae</taxon>
        <taxon>Wenzhouxiangella</taxon>
    </lineage>
</organism>
<dbReference type="InterPro" id="IPR050188">
    <property type="entry name" value="RluA_PseudoU_synthase"/>
</dbReference>
<dbReference type="RefSeq" id="WP_245609763.1">
    <property type="nucleotide sequence ID" value="NZ_CP012154.1"/>
</dbReference>
<dbReference type="GO" id="GO:0000455">
    <property type="term" value="P:enzyme-directed rRNA pseudouridine synthesis"/>
    <property type="evidence" value="ECO:0007669"/>
    <property type="project" value="TreeGrafter"/>
</dbReference>
<keyword evidence="12" id="KW-1185">Reference proteome</keyword>
<dbReference type="EC" id="5.4.99.26" evidence="5"/>
<dbReference type="GO" id="GO:0003723">
    <property type="term" value="F:RNA binding"/>
    <property type="evidence" value="ECO:0007669"/>
    <property type="project" value="InterPro"/>
</dbReference>
<dbReference type="GO" id="GO:0008033">
    <property type="term" value="P:tRNA processing"/>
    <property type="evidence" value="ECO:0007669"/>
    <property type="project" value="UniProtKB-KW"/>
</dbReference>
<dbReference type="AlphaFoldDB" id="A0A0K0XYI2"/>
<dbReference type="STRING" id="1579979.WM2015_2328"/>
<dbReference type="KEGG" id="wma:WM2015_2328"/>
<dbReference type="EMBL" id="CP012154">
    <property type="protein sequence ID" value="AKS42691.1"/>
    <property type="molecule type" value="Genomic_DNA"/>
</dbReference>